<keyword evidence="2" id="KW-0812">Transmembrane</keyword>
<evidence type="ECO:0000313" key="4">
    <source>
        <dbReference type="Proteomes" id="UP000838412"/>
    </source>
</evidence>
<feature type="region of interest" description="Disordered" evidence="1">
    <location>
        <begin position="168"/>
        <end position="246"/>
    </location>
</feature>
<feature type="transmembrane region" description="Helical" evidence="2">
    <location>
        <begin position="127"/>
        <end position="145"/>
    </location>
</feature>
<dbReference type="Proteomes" id="UP000838412">
    <property type="component" value="Chromosome 3"/>
</dbReference>
<reference evidence="3" key="1">
    <citation type="submission" date="2022-01" db="EMBL/GenBank/DDBJ databases">
        <authorList>
            <person name="Braso-Vives M."/>
        </authorList>
    </citation>
    <scope>NUCLEOTIDE SEQUENCE</scope>
</reference>
<evidence type="ECO:0000313" key="3">
    <source>
        <dbReference type="EMBL" id="CAH1257624.1"/>
    </source>
</evidence>
<keyword evidence="2" id="KW-1133">Transmembrane helix</keyword>
<name>A0A8J9ZQ90_BRALA</name>
<feature type="compositionally biased region" description="Low complexity" evidence="1">
    <location>
        <begin position="189"/>
        <end position="201"/>
    </location>
</feature>
<accession>A0A8J9ZQ90</accession>
<evidence type="ECO:0000256" key="1">
    <source>
        <dbReference type="SAM" id="MobiDB-lite"/>
    </source>
</evidence>
<keyword evidence="4" id="KW-1185">Reference proteome</keyword>
<protein>
    <submittedName>
        <fullName evidence="3">Hypp1865 protein</fullName>
    </submittedName>
</protein>
<evidence type="ECO:0000256" key="2">
    <source>
        <dbReference type="SAM" id="Phobius"/>
    </source>
</evidence>
<keyword evidence="2" id="KW-0472">Membrane</keyword>
<sequence>MTGTIPGPISSHLHGRATGTVAGVFSACGEAFARGTTLPSLPGWQNVNSPVVCSLPIPEQGDTDSSHFWTLPGAHFGQQFPFSVSAGPILTTHGVPFGTIPPVVLAPRSHSALSRARKFCKKQATKIWIVLAVCLVVSLLIVLAYPNTQGQGSRVMHVPHQVNMKETLGHKGSNHGLMVTSSQHPGVKLPSVTPLTSSVSSNANPSTGVYGTKGDEAKERRPNPEQSLPRANKLELGPPRHGRVQK</sequence>
<dbReference type="EMBL" id="OV696688">
    <property type="protein sequence ID" value="CAH1257624.1"/>
    <property type="molecule type" value="Genomic_DNA"/>
</dbReference>
<gene>
    <name evidence="3" type="primary">Hypp1865</name>
    <name evidence="3" type="ORF">BLAG_LOCUS15468</name>
</gene>
<feature type="compositionally biased region" description="Basic and acidic residues" evidence="1">
    <location>
        <begin position="213"/>
        <end position="223"/>
    </location>
</feature>
<organism evidence="3 4">
    <name type="scientific">Branchiostoma lanceolatum</name>
    <name type="common">Common lancelet</name>
    <name type="synonym">Amphioxus lanceolatum</name>
    <dbReference type="NCBI Taxonomy" id="7740"/>
    <lineage>
        <taxon>Eukaryota</taxon>
        <taxon>Metazoa</taxon>
        <taxon>Chordata</taxon>
        <taxon>Cephalochordata</taxon>
        <taxon>Leptocardii</taxon>
        <taxon>Amphioxiformes</taxon>
        <taxon>Branchiostomatidae</taxon>
        <taxon>Branchiostoma</taxon>
    </lineage>
</organism>
<proteinExistence type="predicted"/>
<dbReference type="OrthoDB" id="10055541at2759"/>
<dbReference type="AlphaFoldDB" id="A0A8J9ZQ90"/>